<accession>A0ABP4H728</accession>
<gene>
    <name evidence="4" type="primary">cysK</name>
    <name evidence="4" type="ORF">GCM10009665_46780</name>
</gene>
<evidence type="ECO:0000256" key="2">
    <source>
        <dbReference type="ARBA" id="ARBA00022898"/>
    </source>
</evidence>
<dbReference type="Pfam" id="PF00291">
    <property type="entry name" value="PALP"/>
    <property type="match status" value="1"/>
</dbReference>
<dbReference type="Gene3D" id="3.40.50.1100">
    <property type="match status" value="2"/>
</dbReference>
<proteinExistence type="predicted"/>
<evidence type="ECO:0000313" key="4">
    <source>
        <dbReference type="EMBL" id="GAA1250752.1"/>
    </source>
</evidence>
<organism evidence="4 5">
    <name type="scientific">Kitasatospora nipponensis</name>
    <dbReference type="NCBI Taxonomy" id="258049"/>
    <lineage>
        <taxon>Bacteria</taxon>
        <taxon>Bacillati</taxon>
        <taxon>Actinomycetota</taxon>
        <taxon>Actinomycetes</taxon>
        <taxon>Kitasatosporales</taxon>
        <taxon>Streptomycetaceae</taxon>
        <taxon>Kitasatospora</taxon>
    </lineage>
</organism>
<comment type="caution">
    <text evidence="4">The sequence shown here is derived from an EMBL/GenBank/DDBJ whole genome shotgun (WGS) entry which is preliminary data.</text>
</comment>
<evidence type="ECO:0000256" key="1">
    <source>
        <dbReference type="ARBA" id="ARBA00001933"/>
    </source>
</evidence>
<protein>
    <submittedName>
        <fullName evidence="4">Cysteine synthase A</fullName>
    </submittedName>
</protein>
<dbReference type="SUPFAM" id="SSF53686">
    <property type="entry name" value="Tryptophan synthase beta subunit-like PLP-dependent enzymes"/>
    <property type="match status" value="1"/>
</dbReference>
<dbReference type="InterPro" id="IPR036052">
    <property type="entry name" value="TrpB-like_PALP_sf"/>
</dbReference>
<dbReference type="PANTHER" id="PTHR10314">
    <property type="entry name" value="CYSTATHIONINE BETA-SYNTHASE"/>
    <property type="match status" value="1"/>
</dbReference>
<keyword evidence="2" id="KW-0663">Pyridoxal phosphate</keyword>
<name>A0ABP4H728_9ACTN</name>
<dbReference type="Proteomes" id="UP001500037">
    <property type="component" value="Unassembled WGS sequence"/>
</dbReference>
<dbReference type="RefSeq" id="WP_344443888.1">
    <property type="nucleotide sequence ID" value="NZ_BAAALF010000092.1"/>
</dbReference>
<comment type="cofactor">
    <cofactor evidence="1">
        <name>pyridoxal 5'-phosphate</name>
        <dbReference type="ChEBI" id="CHEBI:597326"/>
    </cofactor>
</comment>
<dbReference type="InterPro" id="IPR050214">
    <property type="entry name" value="Cys_Synth/Cystath_Beta-Synth"/>
</dbReference>
<dbReference type="EMBL" id="BAAALF010000092">
    <property type="protein sequence ID" value="GAA1250752.1"/>
    <property type="molecule type" value="Genomic_DNA"/>
</dbReference>
<evidence type="ECO:0000259" key="3">
    <source>
        <dbReference type="Pfam" id="PF00291"/>
    </source>
</evidence>
<feature type="domain" description="Tryptophan synthase beta chain-like PALP" evidence="3">
    <location>
        <begin position="23"/>
        <end position="305"/>
    </location>
</feature>
<dbReference type="InterPro" id="IPR001926">
    <property type="entry name" value="TrpB-like_PALP"/>
</dbReference>
<keyword evidence="5" id="KW-1185">Reference proteome</keyword>
<reference evidence="5" key="1">
    <citation type="journal article" date="2019" name="Int. J. Syst. Evol. Microbiol.">
        <title>The Global Catalogue of Microorganisms (GCM) 10K type strain sequencing project: providing services to taxonomists for standard genome sequencing and annotation.</title>
        <authorList>
            <consortium name="The Broad Institute Genomics Platform"/>
            <consortium name="The Broad Institute Genome Sequencing Center for Infectious Disease"/>
            <person name="Wu L."/>
            <person name="Ma J."/>
        </authorList>
    </citation>
    <scope>NUCLEOTIDE SEQUENCE [LARGE SCALE GENOMIC DNA]</scope>
    <source>
        <strain evidence="5">JCM 13004</strain>
    </source>
</reference>
<sequence length="339" mass="35642">MNHQPRPEPGPALRHGVRYGILATVGHTPLVRLGNLAPGSDLELHAKLERFNPTGSVEDRTALDLLTAPIRSGEIAPGRPVVLAADSGNLAIALAQVGRYYDLDLHLLVAADSVTVWHLAMLHAFGAQVRTVPRSGPGPVPAEQLEALADALAATRPGAYRPTPGGVRRPQTDLLGEIRGELSTDADYLFCPTSSAAVLRHAVARIRAERLATRLVAVRDPLPENEADPTPCAERAEQAERAALGLGPADLLLTVREADALAGCRRLLSHEGLLAGRSSGAVVAALAALGGHLPDGARCVLLLPDGGDRYADTVFCDSWVAARTGALPDLFPFAPQEAL</sequence>
<evidence type="ECO:0000313" key="5">
    <source>
        <dbReference type="Proteomes" id="UP001500037"/>
    </source>
</evidence>